<keyword evidence="3" id="KW-1185">Reference proteome</keyword>
<accession>A0A540W444</accession>
<dbReference type="EMBL" id="VIGB01000003">
    <property type="protein sequence ID" value="TQF03808.1"/>
    <property type="molecule type" value="Genomic_DNA"/>
</dbReference>
<name>A0A540W444_9ACTN</name>
<feature type="region of interest" description="Disordered" evidence="1">
    <location>
        <begin position="39"/>
        <end position="74"/>
    </location>
</feature>
<sequence>MEHCPPSSVAGQVVVPLLVSAREKTLDLAAYNAPKELYDEARPSRPRSPLPLEPPDHPFESPGVLRRPGTRSFV</sequence>
<protein>
    <submittedName>
        <fullName evidence="2">Uncharacterized protein</fullName>
    </submittedName>
</protein>
<evidence type="ECO:0000313" key="2">
    <source>
        <dbReference type="EMBL" id="TQF03808.1"/>
    </source>
</evidence>
<evidence type="ECO:0000256" key="1">
    <source>
        <dbReference type="SAM" id="MobiDB-lite"/>
    </source>
</evidence>
<gene>
    <name evidence="2" type="ORF">E6W39_18235</name>
</gene>
<dbReference type="AlphaFoldDB" id="A0A540W444"/>
<reference evidence="2 3" key="1">
    <citation type="submission" date="2019-06" db="EMBL/GenBank/DDBJ databases">
        <title>Description of Kitasatospora acidophila sp. nov. isolated from pine grove soil, and reclassification of Streptomyces novaecaesareae to Kitasatospora novaeceasareae comb. nov.</title>
        <authorList>
            <person name="Kim M.J."/>
        </authorList>
    </citation>
    <scope>NUCLEOTIDE SEQUENCE [LARGE SCALE GENOMIC DNA]</scope>
    <source>
        <strain evidence="2 3">MMS16-CNU292</strain>
    </source>
</reference>
<evidence type="ECO:0000313" key="3">
    <source>
        <dbReference type="Proteomes" id="UP000319103"/>
    </source>
</evidence>
<comment type="caution">
    <text evidence="2">The sequence shown here is derived from an EMBL/GenBank/DDBJ whole genome shotgun (WGS) entry which is preliminary data.</text>
</comment>
<dbReference type="Proteomes" id="UP000319103">
    <property type="component" value="Unassembled WGS sequence"/>
</dbReference>
<organism evidence="2 3">
    <name type="scientific">Kitasatospora acidiphila</name>
    <dbReference type="NCBI Taxonomy" id="2567942"/>
    <lineage>
        <taxon>Bacteria</taxon>
        <taxon>Bacillati</taxon>
        <taxon>Actinomycetota</taxon>
        <taxon>Actinomycetes</taxon>
        <taxon>Kitasatosporales</taxon>
        <taxon>Streptomycetaceae</taxon>
        <taxon>Kitasatospora</taxon>
    </lineage>
</organism>
<proteinExistence type="predicted"/>